<reference evidence="2" key="1">
    <citation type="submission" date="2022-08" db="EMBL/GenBank/DDBJ databases">
        <authorList>
            <person name="Gutierrez-Valencia J."/>
        </authorList>
    </citation>
    <scope>NUCLEOTIDE SEQUENCE</scope>
</reference>
<accession>A0AAV0J023</accession>
<gene>
    <name evidence="1" type="ORF">LITE_LOCUS11888</name>
    <name evidence="2" type="ORF">LITE_LOCUS11947</name>
</gene>
<protein>
    <recommendedName>
        <fullName evidence="4">Secreted protein</fullName>
    </recommendedName>
</protein>
<evidence type="ECO:0000313" key="3">
    <source>
        <dbReference type="Proteomes" id="UP001154282"/>
    </source>
</evidence>
<dbReference type="EMBL" id="CAMGYJ010000004">
    <property type="protein sequence ID" value="CAI0403072.1"/>
    <property type="molecule type" value="Genomic_DNA"/>
</dbReference>
<proteinExistence type="predicted"/>
<sequence>MRNNLMCISRCLIIVLLFCALSQRQRLWVVLILIVLSKEVVFQVSLEKVSLSCMVTRCCIVLIAKHDAFSIRFHNRYI</sequence>
<evidence type="ECO:0000313" key="2">
    <source>
        <dbReference type="EMBL" id="CAI0403235.1"/>
    </source>
</evidence>
<comment type="caution">
    <text evidence="2">The sequence shown here is derived from an EMBL/GenBank/DDBJ whole genome shotgun (WGS) entry which is preliminary data.</text>
</comment>
<dbReference type="AlphaFoldDB" id="A0AAV0J023"/>
<dbReference type="EMBL" id="CAMGYJ010000004">
    <property type="protein sequence ID" value="CAI0403235.1"/>
    <property type="molecule type" value="Genomic_DNA"/>
</dbReference>
<dbReference type="Proteomes" id="UP001154282">
    <property type="component" value="Unassembled WGS sequence"/>
</dbReference>
<evidence type="ECO:0000313" key="1">
    <source>
        <dbReference type="EMBL" id="CAI0403072.1"/>
    </source>
</evidence>
<keyword evidence="3" id="KW-1185">Reference proteome</keyword>
<organism evidence="2 3">
    <name type="scientific">Linum tenue</name>
    <dbReference type="NCBI Taxonomy" id="586396"/>
    <lineage>
        <taxon>Eukaryota</taxon>
        <taxon>Viridiplantae</taxon>
        <taxon>Streptophyta</taxon>
        <taxon>Embryophyta</taxon>
        <taxon>Tracheophyta</taxon>
        <taxon>Spermatophyta</taxon>
        <taxon>Magnoliopsida</taxon>
        <taxon>eudicotyledons</taxon>
        <taxon>Gunneridae</taxon>
        <taxon>Pentapetalae</taxon>
        <taxon>rosids</taxon>
        <taxon>fabids</taxon>
        <taxon>Malpighiales</taxon>
        <taxon>Linaceae</taxon>
        <taxon>Linum</taxon>
    </lineage>
</organism>
<evidence type="ECO:0008006" key="4">
    <source>
        <dbReference type="Google" id="ProtNLM"/>
    </source>
</evidence>
<name>A0AAV0J023_9ROSI</name>